<feature type="region of interest" description="Disordered" evidence="3">
    <location>
        <begin position="293"/>
        <end position="314"/>
    </location>
</feature>
<evidence type="ECO:0000256" key="2">
    <source>
        <dbReference type="PROSITE-ProRule" id="PRU00117"/>
    </source>
</evidence>
<sequence>MSEPPSEKVGVCSWNAVLAFARGAPHAAADQAPLRGDSACHSLSATDLSCTLDLVKPVDFAAVLANVRARASALTATKAAESATPALPPYSSPAPKRPYSSEEDDRGDFKRRDHDRDDRKDDDRGRSHGDDDGYGRGSAPSSRPRYGLGHAGAPSSSHYGPGGGNSDEPKISYEKTIPNNMAGLVIGRGGETLKRVERDCNVRIQFSSVNERDREADRTSTIIGSKKDVDRACEMIDDLMKSSSSSSGPPQRSFPGPPPPPPGSVTITMAVPSMKVGLVIGRGGEMIGSLQERSGAKIAVTPDSQSDRDANTRNVNLTGSDQAVQIARSLIEDLVITPGTVTTLPNNDDRPALKSHYLSTVSGLAKIFEEPLSKPSYDLEDFLDHTYASNAPLPLHPLYMNQLFDGAINQKRNNPKPATVAVHATQASLLGAKTESMWIH</sequence>
<dbReference type="PROSITE" id="PS50084">
    <property type="entry name" value="KH_TYPE_1"/>
    <property type="match status" value="2"/>
</dbReference>
<dbReference type="SUPFAM" id="SSF54791">
    <property type="entry name" value="Eukaryotic type KH-domain (KH-domain type I)"/>
    <property type="match status" value="2"/>
</dbReference>
<dbReference type="GO" id="GO:0003723">
    <property type="term" value="F:RNA binding"/>
    <property type="evidence" value="ECO:0007669"/>
    <property type="project" value="UniProtKB-UniRule"/>
</dbReference>
<evidence type="ECO:0000259" key="4">
    <source>
        <dbReference type="SMART" id="SM00322"/>
    </source>
</evidence>
<reference evidence="6" key="1">
    <citation type="journal article" date="2018" name="Nat. Microbiol.">
        <title>Leveraging single-cell genomics to expand the fungal tree of life.</title>
        <authorList>
            <person name="Ahrendt S.R."/>
            <person name="Quandt C.A."/>
            <person name="Ciobanu D."/>
            <person name="Clum A."/>
            <person name="Salamov A."/>
            <person name="Andreopoulos B."/>
            <person name="Cheng J.F."/>
            <person name="Woyke T."/>
            <person name="Pelin A."/>
            <person name="Henrissat B."/>
            <person name="Reynolds N.K."/>
            <person name="Benny G.L."/>
            <person name="Smith M.E."/>
            <person name="James T.Y."/>
            <person name="Grigoriev I.V."/>
        </authorList>
    </citation>
    <scope>NUCLEOTIDE SEQUENCE [LARGE SCALE GENOMIC DNA]</scope>
</reference>
<evidence type="ECO:0000256" key="1">
    <source>
        <dbReference type="ARBA" id="ARBA00022737"/>
    </source>
</evidence>
<organism evidence="5 6">
    <name type="scientific">Blyttiomyces helicus</name>
    <dbReference type="NCBI Taxonomy" id="388810"/>
    <lineage>
        <taxon>Eukaryota</taxon>
        <taxon>Fungi</taxon>
        <taxon>Fungi incertae sedis</taxon>
        <taxon>Chytridiomycota</taxon>
        <taxon>Chytridiomycota incertae sedis</taxon>
        <taxon>Chytridiomycetes</taxon>
        <taxon>Chytridiomycetes incertae sedis</taxon>
        <taxon>Blyttiomyces</taxon>
    </lineage>
</organism>
<name>A0A4P9WF41_9FUNG</name>
<dbReference type="Pfam" id="PF00013">
    <property type="entry name" value="KH_1"/>
    <property type="match status" value="2"/>
</dbReference>
<accession>A0A4P9WF41</accession>
<dbReference type="InterPro" id="IPR036612">
    <property type="entry name" value="KH_dom_type_1_sf"/>
</dbReference>
<dbReference type="EMBL" id="KZ995818">
    <property type="protein sequence ID" value="RKO89918.1"/>
    <property type="molecule type" value="Genomic_DNA"/>
</dbReference>
<dbReference type="OrthoDB" id="5204190at2759"/>
<feature type="compositionally biased region" description="Basic and acidic residues" evidence="3">
    <location>
        <begin position="107"/>
        <end position="134"/>
    </location>
</feature>
<proteinExistence type="predicted"/>
<feature type="domain" description="K Homology" evidence="4">
    <location>
        <begin position="169"/>
        <end position="241"/>
    </location>
</feature>
<dbReference type="InterPro" id="IPR004087">
    <property type="entry name" value="KH_dom"/>
</dbReference>
<keyword evidence="2" id="KW-0694">RNA-binding</keyword>
<dbReference type="Gene3D" id="3.30.1370.10">
    <property type="entry name" value="K Homology domain, type 1"/>
    <property type="match status" value="2"/>
</dbReference>
<dbReference type="AlphaFoldDB" id="A0A4P9WF41"/>
<evidence type="ECO:0000256" key="3">
    <source>
        <dbReference type="SAM" id="MobiDB-lite"/>
    </source>
</evidence>
<feature type="compositionally biased region" description="Low complexity" evidence="3">
    <location>
        <begin position="242"/>
        <end position="254"/>
    </location>
</feature>
<dbReference type="CDD" id="cd00105">
    <property type="entry name" value="KH-I"/>
    <property type="match status" value="1"/>
</dbReference>
<keyword evidence="6" id="KW-1185">Reference proteome</keyword>
<keyword evidence="1" id="KW-0677">Repeat</keyword>
<gene>
    <name evidence="5" type="ORF">BDK51DRAFT_46891</name>
</gene>
<feature type="compositionally biased region" description="Pro residues" evidence="3">
    <location>
        <begin position="86"/>
        <end position="96"/>
    </location>
</feature>
<feature type="region of interest" description="Disordered" evidence="3">
    <location>
        <begin position="240"/>
        <end position="264"/>
    </location>
</feature>
<dbReference type="SMART" id="SM00322">
    <property type="entry name" value="KH"/>
    <property type="match status" value="2"/>
</dbReference>
<dbReference type="InterPro" id="IPR004088">
    <property type="entry name" value="KH_dom_type_1"/>
</dbReference>
<feature type="region of interest" description="Disordered" evidence="3">
    <location>
        <begin position="77"/>
        <end position="173"/>
    </location>
</feature>
<protein>
    <recommendedName>
        <fullName evidence="4">K Homology domain-containing protein</fullName>
    </recommendedName>
</protein>
<dbReference type="Proteomes" id="UP000269721">
    <property type="component" value="Unassembled WGS sequence"/>
</dbReference>
<evidence type="ECO:0000313" key="6">
    <source>
        <dbReference type="Proteomes" id="UP000269721"/>
    </source>
</evidence>
<feature type="domain" description="K Homology" evidence="4">
    <location>
        <begin position="263"/>
        <end position="336"/>
    </location>
</feature>
<dbReference type="PANTHER" id="PTHR10288">
    <property type="entry name" value="KH DOMAIN CONTAINING RNA BINDING PROTEIN"/>
    <property type="match status" value="1"/>
</dbReference>
<evidence type="ECO:0000313" key="5">
    <source>
        <dbReference type="EMBL" id="RKO89918.1"/>
    </source>
</evidence>